<comment type="caution">
    <text evidence="1">The sequence shown here is derived from an EMBL/GenBank/DDBJ whole genome shotgun (WGS) entry which is preliminary data.</text>
</comment>
<name>A0A8T3D9J7_9TELE</name>
<dbReference type="Proteomes" id="UP000829720">
    <property type="component" value="Unassembled WGS sequence"/>
</dbReference>
<gene>
    <name evidence="1" type="ORF">AGOR_G00141990</name>
</gene>
<reference evidence="1" key="1">
    <citation type="submission" date="2021-01" db="EMBL/GenBank/DDBJ databases">
        <authorList>
            <person name="Zahm M."/>
            <person name="Roques C."/>
            <person name="Cabau C."/>
            <person name="Klopp C."/>
            <person name="Donnadieu C."/>
            <person name="Jouanno E."/>
            <person name="Lampietro C."/>
            <person name="Louis A."/>
            <person name="Herpin A."/>
            <person name="Echchiki A."/>
            <person name="Berthelot C."/>
            <person name="Parey E."/>
            <person name="Roest-Crollius H."/>
            <person name="Braasch I."/>
            <person name="Postlethwait J."/>
            <person name="Bobe J."/>
            <person name="Montfort J."/>
            <person name="Bouchez O."/>
            <person name="Begum T."/>
            <person name="Mejri S."/>
            <person name="Adams A."/>
            <person name="Chen W.-J."/>
            <person name="Guiguen Y."/>
        </authorList>
    </citation>
    <scope>NUCLEOTIDE SEQUENCE</scope>
    <source>
        <tissue evidence="1">Blood</tissue>
    </source>
</reference>
<protein>
    <submittedName>
        <fullName evidence="1">Uncharacterized protein</fullName>
    </submittedName>
</protein>
<organism evidence="1 2">
    <name type="scientific">Albula goreensis</name>
    <dbReference type="NCBI Taxonomy" id="1534307"/>
    <lineage>
        <taxon>Eukaryota</taxon>
        <taxon>Metazoa</taxon>
        <taxon>Chordata</taxon>
        <taxon>Craniata</taxon>
        <taxon>Vertebrata</taxon>
        <taxon>Euteleostomi</taxon>
        <taxon>Actinopterygii</taxon>
        <taxon>Neopterygii</taxon>
        <taxon>Teleostei</taxon>
        <taxon>Albuliformes</taxon>
        <taxon>Albulidae</taxon>
        <taxon>Albula</taxon>
    </lineage>
</organism>
<keyword evidence="2" id="KW-1185">Reference proteome</keyword>
<sequence>MPAVKKPHAFGLSAETRIDYKIKKSDSTKSLLIKSEQLLRIEDHDFAMRPGFGGELSHHRRPGLLWYGCFHGYIHILPPEVWAGTPRLEVAVGCLTKNHRRKSTIAECSGGTTR</sequence>
<accession>A0A8T3D9J7</accession>
<evidence type="ECO:0000313" key="1">
    <source>
        <dbReference type="EMBL" id="KAI1891265.1"/>
    </source>
</evidence>
<dbReference type="AlphaFoldDB" id="A0A8T3D9J7"/>
<proteinExistence type="predicted"/>
<dbReference type="EMBL" id="JAERUA010000013">
    <property type="protein sequence ID" value="KAI1891265.1"/>
    <property type="molecule type" value="Genomic_DNA"/>
</dbReference>
<dbReference type="OrthoDB" id="8931436at2759"/>
<evidence type="ECO:0000313" key="2">
    <source>
        <dbReference type="Proteomes" id="UP000829720"/>
    </source>
</evidence>